<dbReference type="Pfam" id="PF00248">
    <property type="entry name" value="Aldo_ket_red"/>
    <property type="match status" value="1"/>
</dbReference>
<dbReference type="OrthoDB" id="275427at2157"/>
<comment type="similarity">
    <text evidence="1">Belongs to the aldo/keto reductase family.</text>
</comment>
<dbReference type="RefSeq" id="WP_198062063.1">
    <property type="nucleotide sequence ID" value="NZ_CP065856.1"/>
</dbReference>
<keyword evidence="3" id="KW-0560">Oxidoreductase</keyword>
<dbReference type="GeneID" id="60587060"/>
<reference evidence="5 6" key="1">
    <citation type="submission" date="2020-12" db="EMBL/GenBank/DDBJ databases">
        <title>Halosimplex halophilum sp. nov. and Halosimplex salinum sp. nov., two new members of the genus Halosimplex.</title>
        <authorList>
            <person name="Cui H.L."/>
        </authorList>
    </citation>
    <scope>NUCLEOTIDE SEQUENCE [LARGE SCALE GENOMIC DNA]</scope>
    <source>
        <strain evidence="5 6">YGH94</strain>
    </source>
</reference>
<dbReference type="PROSITE" id="PS00062">
    <property type="entry name" value="ALDOKETO_REDUCTASE_2"/>
    <property type="match status" value="1"/>
</dbReference>
<dbReference type="GO" id="GO:0016616">
    <property type="term" value="F:oxidoreductase activity, acting on the CH-OH group of donors, NAD or NADP as acceptor"/>
    <property type="evidence" value="ECO:0007669"/>
    <property type="project" value="UniProtKB-ARBA"/>
</dbReference>
<dbReference type="EMBL" id="CP065856">
    <property type="protein sequence ID" value="QPV63273.1"/>
    <property type="molecule type" value="Genomic_DNA"/>
</dbReference>
<dbReference type="PANTHER" id="PTHR43827:SF3">
    <property type="entry name" value="NADP-DEPENDENT OXIDOREDUCTASE DOMAIN-CONTAINING PROTEIN"/>
    <property type="match status" value="1"/>
</dbReference>
<proteinExistence type="inferred from homology"/>
<keyword evidence="6" id="KW-1185">Reference proteome</keyword>
<dbReference type="InterPro" id="IPR036812">
    <property type="entry name" value="NAD(P)_OxRdtase_dom_sf"/>
</dbReference>
<dbReference type="InterPro" id="IPR018170">
    <property type="entry name" value="Aldo/ket_reductase_CS"/>
</dbReference>
<evidence type="ECO:0000256" key="3">
    <source>
        <dbReference type="ARBA" id="ARBA00023002"/>
    </source>
</evidence>
<gene>
    <name evidence="5" type="ORF">I7X12_01165</name>
</gene>
<evidence type="ECO:0000313" key="5">
    <source>
        <dbReference type="EMBL" id="QPV63273.1"/>
    </source>
</evidence>
<dbReference type="AlphaFoldDB" id="A0A7T3FYV7"/>
<dbReference type="PANTHER" id="PTHR43827">
    <property type="entry name" value="2,5-DIKETO-D-GLUCONIC ACID REDUCTASE"/>
    <property type="match status" value="1"/>
</dbReference>
<organism evidence="5 6">
    <name type="scientific">Halosimplex litoreum</name>
    <dbReference type="NCBI Taxonomy" id="1198301"/>
    <lineage>
        <taxon>Archaea</taxon>
        <taxon>Methanobacteriati</taxon>
        <taxon>Methanobacteriota</taxon>
        <taxon>Stenosarchaea group</taxon>
        <taxon>Halobacteria</taxon>
        <taxon>Halobacteriales</taxon>
        <taxon>Haloarculaceae</taxon>
        <taxon>Halosimplex</taxon>
    </lineage>
</organism>
<evidence type="ECO:0000259" key="4">
    <source>
        <dbReference type="Pfam" id="PF00248"/>
    </source>
</evidence>
<sequence length="269" mass="29445">MTDDRLPPIGLGTWENDDPEQCAQTVTDALEMGYRHVDTARFYGNEAAVGEGIAAADVAREDVFLASKLHPMAEGLASDEVYDGIEESLSLLEVDHLDLVYVHWPVGNYDAAETLSAFDDLVDDGLARRVGVSNFDIELLEEARDHLGAPLFANQVERHPMLPREELVAHAQSHDYHLVAYSPLGRGEALDLPAVEAVAEKHGVSPAQACLAWVTHPDNVVAVPKATGPDHLEDNLAATDLELDPDDVERIDAVTTRERFVDREGAPWK</sequence>
<dbReference type="SUPFAM" id="SSF51430">
    <property type="entry name" value="NAD(P)-linked oxidoreductase"/>
    <property type="match status" value="1"/>
</dbReference>
<evidence type="ECO:0000313" key="6">
    <source>
        <dbReference type="Proteomes" id="UP000595001"/>
    </source>
</evidence>
<protein>
    <submittedName>
        <fullName evidence="5">Aldo/keto reductase</fullName>
    </submittedName>
</protein>
<dbReference type="InterPro" id="IPR020471">
    <property type="entry name" value="AKR"/>
</dbReference>
<accession>A0A7T3FYV7</accession>
<dbReference type="PRINTS" id="PR00069">
    <property type="entry name" value="ALDKETRDTASE"/>
</dbReference>
<feature type="domain" description="NADP-dependent oxidoreductase" evidence="4">
    <location>
        <begin position="8"/>
        <end position="254"/>
    </location>
</feature>
<dbReference type="PROSITE" id="PS00798">
    <property type="entry name" value="ALDOKETO_REDUCTASE_1"/>
    <property type="match status" value="1"/>
</dbReference>
<dbReference type="Proteomes" id="UP000595001">
    <property type="component" value="Chromosome"/>
</dbReference>
<evidence type="ECO:0000256" key="1">
    <source>
        <dbReference type="ARBA" id="ARBA00007905"/>
    </source>
</evidence>
<dbReference type="KEGG" id="hlt:I7X12_01165"/>
<keyword evidence="2" id="KW-0521">NADP</keyword>
<dbReference type="InterPro" id="IPR023210">
    <property type="entry name" value="NADP_OxRdtase_dom"/>
</dbReference>
<dbReference type="Gene3D" id="3.20.20.100">
    <property type="entry name" value="NADP-dependent oxidoreductase domain"/>
    <property type="match status" value="1"/>
</dbReference>
<evidence type="ECO:0000256" key="2">
    <source>
        <dbReference type="ARBA" id="ARBA00022857"/>
    </source>
</evidence>
<name>A0A7T3FYV7_9EURY</name>
<dbReference type="PIRSF" id="PIRSF000097">
    <property type="entry name" value="AKR"/>
    <property type="match status" value="1"/>
</dbReference>